<gene>
    <name evidence="7" type="ORF">FA10DRAFT_270268</name>
</gene>
<evidence type="ECO:0000313" key="7">
    <source>
        <dbReference type="EMBL" id="PWN92623.1"/>
    </source>
</evidence>
<dbReference type="GO" id="GO:0005886">
    <property type="term" value="C:plasma membrane"/>
    <property type="evidence" value="ECO:0007669"/>
    <property type="project" value="TreeGrafter"/>
</dbReference>
<keyword evidence="8" id="KW-1185">Reference proteome</keyword>
<feature type="transmembrane region" description="Helical" evidence="6">
    <location>
        <begin position="80"/>
        <end position="102"/>
    </location>
</feature>
<comment type="subcellular location">
    <subcellularLocation>
        <location evidence="1">Membrane</location>
        <topology evidence="1">Multi-pass membrane protein</topology>
    </subcellularLocation>
</comment>
<sequence>MSKPYTKPSLLEQFGLRPDPNQLEHTFSNGHRLTKVHTNHAPVYHRRIGNPFPLLAISIGATIMLIAPVLLGLRNFTQLNIVLAIGLPLGLIGNFVAAMFAYAEGNTYIATFASVLGGLLGGLSLAFLPWTGIQAAYIGNAASVQEGMLDLLKALSLFFFCAMIPVFFIFLASFKTAVPVAGGALLIVVSLILNGANYIHYPMLELQKGCGALFIVVGIVLWYTALAVLNQEEGIKVPVFALPRHDD</sequence>
<dbReference type="RefSeq" id="XP_025379821.1">
    <property type="nucleotide sequence ID" value="XM_025523061.1"/>
</dbReference>
<evidence type="ECO:0000256" key="4">
    <source>
        <dbReference type="ARBA" id="ARBA00022989"/>
    </source>
</evidence>
<feature type="transmembrane region" description="Helical" evidence="6">
    <location>
        <begin position="108"/>
        <end position="130"/>
    </location>
</feature>
<dbReference type="InterPro" id="IPR051633">
    <property type="entry name" value="AceTr"/>
</dbReference>
<feature type="transmembrane region" description="Helical" evidence="6">
    <location>
        <begin position="180"/>
        <end position="199"/>
    </location>
</feature>
<protein>
    <submittedName>
        <fullName evidence="7">Uncharacterized protein</fullName>
    </submittedName>
</protein>
<comment type="similarity">
    <text evidence="2">Belongs to the acetate uptake transporter (AceTr) (TC 2.A.96) family.</text>
</comment>
<dbReference type="GeneID" id="37044977"/>
<reference evidence="7 8" key="1">
    <citation type="journal article" date="2018" name="Mol. Biol. Evol.">
        <title>Broad Genomic Sampling Reveals a Smut Pathogenic Ancestry of the Fungal Clade Ustilaginomycotina.</title>
        <authorList>
            <person name="Kijpornyongpan T."/>
            <person name="Mondo S.J."/>
            <person name="Barry K."/>
            <person name="Sandor L."/>
            <person name="Lee J."/>
            <person name="Lipzen A."/>
            <person name="Pangilinan J."/>
            <person name="LaButti K."/>
            <person name="Hainaut M."/>
            <person name="Henrissat B."/>
            <person name="Grigoriev I.V."/>
            <person name="Spatafora J.W."/>
            <person name="Aime M.C."/>
        </authorList>
    </citation>
    <scope>NUCLEOTIDE SEQUENCE [LARGE SCALE GENOMIC DNA]</scope>
    <source>
        <strain evidence="7 8">MCA 4198</strain>
    </source>
</reference>
<evidence type="ECO:0000313" key="8">
    <source>
        <dbReference type="Proteomes" id="UP000245768"/>
    </source>
</evidence>
<accession>A0A316YX35</accession>
<dbReference type="PANTHER" id="PTHR31123">
    <property type="entry name" value="ACCUMULATION OF DYADS PROTEIN 2-RELATED"/>
    <property type="match status" value="1"/>
</dbReference>
<dbReference type="Pfam" id="PF01184">
    <property type="entry name" value="Gpr1_Fun34_YaaH"/>
    <property type="match status" value="1"/>
</dbReference>
<evidence type="ECO:0000256" key="3">
    <source>
        <dbReference type="ARBA" id="ARBA00022692"/>
    </source>
</evidence>
<evidence type="ECO:0000256" key="6">
    <source>
        <dbReference type="SAM" id="Phobius"/>
    </source>
</evidence>
<dbReference type="GO" id="GO:0015123">
    <property type="term" value="F:acetate transmembrane transporter activity"/>
    <property type="evidence" value="ECO:0007669"/>
    <property type="project" value="TreeGrafter"/>
</dbReference>
<name>A0A316YX35_9BASI</name>
<dbReference type="Proteomes" id="UP000245768">
    <property type="component" value="Unassembled WGS sequence"/>
</dbReference>
<evidence type="ECO:0000256" key="5">
    <source>
        <dbReference type="ARBA" id="ARBA00023136"/>
    </source>
</evidence>
<keyword evidence="4 6" id="KW-1133">Transmembrane helix</keyword>
<keyword evidence="5 6" id="KW-0472">Membrane</keyword>
<dbReference type="EMBL" id="KZ819634">
    <property type="protein sequence ID" value="PWN92623.1"/>
    <property type="molecule type" value="Genomic_DNA"/>
</dbReference>
<feature type="transmembrane region" description="Helical" evidence="6">
    <location>
        <begin position="151"/>
        <end position="174"/>
    </location>
</feature>
<evidence type="ECO:0000256" key="2">
    <source>
        <dbReference type="ARBA" id="ARBA00005587"/>
    </source>
</evidence>
<keyword evidence="3 6" id="KW-0812">Transmembrane</keyword>
<evidence type="ECO:0000256" key="1">
    <source>
        <dbReference type="ARBA" id="ARBA00004141"/>
    </source>
</evidence>
<dbReference type="OrthoDB" id="3648309at2759"/>
<dbReference type="InParanoid" id="A0A316YX35"/>
<proteinExistence type="inferred from homology"/>
<dbReference type="PANTHER" id="PTHR31123:SF1">
    <property type="entry name" value="ACCUMULATION OF DYADS PROTEIN 2-RELATED"/>
    <property type="match status" value="1"/>
</dbReference>
<organism evidence="7 8">
    <name type="scientific">Acaromyces ingoldii</name>
    <dbReference type="NCBI Taxonomy" id="215250"/>
    <lineage>
        <taxon>Eukaryota</taxon>
        <taxon>Fungi</taxon>
        <taxon>Dikarya</taxon>
        <taxon>Basidiomycota</taxon>
        <taxon>Ustilaginomycotina</taxon>
        <taxon>Exobasidiomycetes</taxon>
        <taxon>Exobasidiales</taxon>
        <taxon>Cryptobasidiaceae</taxon>
        <taxon>Acaromyces</taxon>
    </lineage>
</organism>
<dbReference type="InterPro" id="IPR000791">
    <property type="entry name" value="Gpr1/Fun34/SatP-like"/>
</dbReference>
<feature type="transmembrane region" description="Helical" evidence="6">
    <location>
        <begin position="211"/>
        <end position="229"/>
    </location>
</feature>
<dbReference type="AlphaFoldDB" id="A0A316YX35"/>
<feature type="transmembrane region" description="Helical" evidence="6">
    <location>
        <begin position="52"/>
        <end position="73"/>
    </location>
</feature>
<dbReference type="STRING" id="215250.A0A316YX35"/>